<dbReference type="PANTHER" id="PTHR40057">
    <property type="entry name" value="SLR1162 PROTEIN"/>
    <property type="match status" value="1"/>
</dbReference>
<dbReference type="Pfam" id="PF03992">
    <property type="entry name" value="ABM"/>
    <property type="match status" value="1"/>
</dbReference>
<reference evidence="4 5" key="1">
    <citation type="journal article" date="2007" name="J. Bacteriol.">
        <title>Whole-genome analysis of the methyl tert-butyl ether-degrading beta-proteobacterium Methylibium petroleiphilum PM1.</title>
        <authorList>
            <person name="Kane S.R."/>
            <person name="Chakicherla A.Y."/>
            <person name="Chain P.S.G."/>
            <person name="Schmidt R."/>
            <person name="Shin M.W."/>
            <person name="Legler T.C."/>
            <person name="Scow K.M."/>
            <person name="Larimer F.W."/>
            <person name="Lucas S.M."/>
            <person name="Richardson P.M."/>
            <person name="Hristova K.R."/>
        </authorList>
    </citation>
    <scope>NUCLEOTIDE SEQUENCE [LARGE SCALE GENOMIC DNA]</scope>
    <source>
        <strain evidence="5">ATCC BAA-1232 / LMG 22953 / PM1</strain>
    </source>
</reference>
<feature type="region of interest" description="Disordered" evidence="1">
    <location>
        <begin position="1"/>
        <end position="32"/>
    </location>
</feature>
<dbReference type="InterPro" id="IPR038762">
    <property type="entry name" value="ABM_predict"/>
</dbReference>
<organism evidence="4 5">
    <name type="scientific">Methylibium petroleiphilum (strain ATCC BAA-1232 / LMG 22953 / PM1)</name>
    <dbReference type="NCBI Taxonomy" id="420662"/>
    <lineage>
        <taxon>Bacteria</taxon>
        <taxon>Pseudomonadati</taxon>
        <taxon>Pseudomonadota</taxon>
        <taxon>Betaproteobacteria</taxon>
        <taxon>Burkholderiales</taxon>
        <taxon>Sphaerotilaceae</taxon>
        <taxon>Methylibium</taxon>
    </lineage>
</organism>
<name>A2SDK6_METPP</name>
<dbReference type="eggNOG" id="COG3224">
    <property type="taxonomic scope" value="Bacteria"/>
</dbReference>
<proteinExistence type="predicted"/>
<feature type="domain" description="ABM" evidence="3">
    <location>
        <begin position="38"/>
        <end position="111"/>
    </location>
</feature>
<dbReference type="PANTHER" id="PTHR40057:SF1">
    <property type="entry name" value="SLR1162 PROTEIN"/>
    <property type="match status" value="1"/>
</dbReference>
<protein>
    <recommendedName>
        <fullName evidence="3">ABM domain-containing protein</fullName>
    </recommendedName>
</protein>
<dbReference type="SUPFAM" id="SSF54909">
    <property type="entry name" value="Dimeric alpha+beta barrel"/>
    <property type="match status" value="1"/>
</dbReference>
<dbReference type="EMBL" id="CP000555">
    <property type="protein sequence ID" value="ABM93645.1"/>
    <property type="molecule type" value="Genomic_DNA"/>
</dbReference>
<feature type="transmembrane region" description="Helical" evidence="2">
    <location>
        <begin position="155"/>
        <end position="176"/>
    </location>
</feature>
<dbReference type="STRING" id="420662.Mpe_A0683"/>
<sequence length="213" mass="23474">MPHPPTMSRDTPPACPDADGGADGGADAGARDDTGATAVISHRVRHDRQADYERWMAEIAPLSRAAPGHLDWHVIRPIPGLTETFTVIIRFDTCEHLQAWMASADRKRLIEAVSPLLESGDDFFIRSGLDFWFTPAGAKARLPVRWKQALVTWSAIYPLVLLVPLLVAPVLSALGLAGHPPLTMLAVTGIVVSLMVWVVMPRYTRLLRRWLFA</sequence>
<dbReference type="KEGG" id="mpt:Mpe_A0683"/>
<evidence type="ECO:0000259" key="3">
    <source>
        <dbReference type="Pfam" id="PF03992"/>
    </source>
</evidence>
<dbReference type="HOGENOM" id="CLU_075307_0_0_4"/>
<keyword evidence="2" id="KW-0812">Transmembrane</keyword>
<dbReference type="Proteomes" id="UP000000366">
    <property type="component" value="Chromosome"/>
</dbReference>
<accession>A2SDK6</accession>
<dbReference type="InterPro" id="IPR007138">
    <property type="entry name" value="ABM_dom"/>
</dbReference>
<dbReference type="InterPro" id="IPR011008">
    <property type="entry name" value="Dimeric_a/b-barrel"/>
</dbReference>
<feature type="compositionally biased region" description="Low complexity" evidence="1">
    <location>
        <begin position="10"/>
        <end position="19"/>
    </location>
</feature>
<evidence type="ECO:0000256" key="1">
    <source>
        <dbReference type="SAM" id="MobiDB-lite"/>
    </source>
</evidence>
<keyword evidence="5" id="KW-1185">Reference proteome</keyword>
<keyword evidence="2" id="KW-1133">Transmembrane helix</keyword>
<feature type="transmembrane region" description="Helical" evidence="2">
    <location>
        <begin position="182"/>
        <end position="200"/>
    </location>
</feature>
<dbReference type="AlphaFoldDB" id="A2SDK6"/>
<gene>
    <name evidence="4" type="ordered locus">Mpe_A0683</name>
</gene>
<evidence type="ECO:0000313" key="5">
    <source>
        <dbReference type="Proteomes" id="UP000000366"/>
    </source>
</evidence>
<evidence type="ECO:0000256" key="2">
    <source>
        <dbReference type="SAM" id="Phobius"/>
    </source>
</evidence>
<evidence type="ECO:0000313" key="4">
    <source>
        <dbReference type="EMBL" id="ABM93645.1"/>
    </source>
</evidence>
<dbReference type="Gene3D" id="3.30.70.100">
    <property type="match status" value="1"/>
</dbReference>
<keyword evidence="2" id="KW-0472">Membrane</keyword>